<sequence>MNIGIYSKNRILETFSRWEVPHDFAQPFYNYLVYGWEPGSCFSAVLANDFYNAMSHSHPANNVVSFKALVGWIRDIMPRESYGSYHTVEEWTKLSASERRTSLENAGLVYSPEEEMILTLQGEPIKTPVLN</sequence>
<protein>
    <submittedName>
        <fullName evidence="1">Uncharacterized protein</fullName>
    </submittedName>
</protein>
<proteinExistence type="predicted"/>
<accession>A0A6J5T9V5</accession>
<organism evidence="1">
    <name type="scientific">uncultured Caudovirales phage</name>
    <dbReference type="NCBI Taxonomy" id="2100421"/>
    <lineage>
        <taxon>Viruses</taxon>
        <taxon>Duplodnaviria</taxon>
        <taxon>Heunggongvirae</taxon>
        <taxon>Uroviricota</taxon>
        <taxon>Caudoviricetes</taxon>
        <taxon>Peduoviridae</taxon>
        <taxon>Maltschvirus</taxon>
        <taxon>Maltschvirus maltsch</taxon>
    </lineage>
</organism>
<reference evidence="1" key="1">
    <citation type="submission" date="2020-05" db="EMBL/GenBank/DDBJ databases">
        <authorList>
            <person name="Chiriac C."/>
            <person name="Salcher M."/>
            <person name="Ghai R."/>
            <person name="Kavagutti S V."/>
        </authorList>
    </citation>
    <scope>NUCLEOTIDE SEQUENCE</scope>
</reference>
<evidence type="ECO:0000313" key="1">
    <source>
        <dbReference type="EMBL" id="CAB4241686.1"/>
    </source>
</evidence>
<dbReference type="EMBL" id="LR797824">
    <property type="protein sequence ID" value="CAB4241686.1"/>
    <property type="molecule type" value="Genomic_DNA"/>
</dbReference>
<name>A0A6J5T9V5_9CAUD</name>
<gene>
    <name evidence="1" type="ORF">UFOVP71_224</name>
</gene>